<dbReference type="PANTHER" id="PTHR47679:SF2">
    <property type="entry name" value="C-TERMINAL OF ROC (COR) DOMAIN-CONTAINING PROTEIN"/>
    <property type="match status" value="1"/>
</dbReference>
<dbReference type="InterPro" id="IPR027417">
    <property type="entry name" value="P-loop_NTPase"/>
</dbReference>
<reference evidence="2 3" key="1">
    <citation type="journal article" date="2018" name="Cell">
        <title>The Chara Genome: Secondary Complexity and Implications for Plant Terrestrialization.</title>
        <authorList>
            <person name="Nishiyama T."/>
            <person name="Sakayama H."/>
            <person name="Vries J.D."/>
            <person name="Buschmann H."/>
            <person name="Saint-Marcoux D."/>
            <person name="Ullrich K.K."/>
            <person name="Haas F.B."/>
            <person name="Vanderstraeten L."/>
            <person name="Becker D."/>
            <person name="Lang D."/>
            <person name="Vosolsobe S."/>
            <person name="Rombauts S."/>
            <person name="Wilhelmsson P.K.I."/>
            <person name="Janitza P."/>
            <person name="Kern R."/>
            <person name="Heyl A."/>
            <person name="Rumpler F."/>
            <person name="Villalobos L.I.A.C."/>
            <person name="Clay J.M."/>
            <person name="Skokan R."/>
            <person name="Toyoda A."/>
            <person name="Suzuki Y."/>
            <person name="Kagoshima H."/>
            <person name="Schijlen E."/>
            <person name="Tajeshwar N."/>
            <person name="Catarino B."/>
            <person name="Hetherington A.J."/>
            <person name="Saltykova A."/>
            <person name="Bonnot C."/>
            <person name="Breuninger H."/>
            <person name="Symeonidi A."/>
            <person name="Radhakrishnan G.V."/>
            <person name="Van Nieuwerburgh F."/>
            <person name="Deforce D."/>
            <person name="Chang C."/>
            <person name="Karol K.G."/>
            <person name="Hedrich R."/>
            <person name="Ulvskov P."/>
            <person name="Glockner G."/>
            <person name="Delwiche C.F."/>
            <person name="Petrasek J."/>
            <person name="Van de Peer Y."/>
            <person name="Friml J."/>
            <person name="Beilby M."/>
            <person name="Dolan L."/>
            <person name="Kohara Y."/>
            <person name="Sugano S."/>
            <person name="Fujiyama A."/>
            <person name="Delaux P.-M."/>
            <person name="Quint M."/>
            <person name="TheiBen G."/>
            <person name="Hagemann M."/>
            <person name="Harholt J."/>
            <person name="Dunand C."/>
            <person name="Zachgo S."/>
            <person name="Langdale J."/>
            <person name="Maumus F."/>
            <person name="Straeten D.V.D."/>
            <person name="Gould S.B."/>
            <person name="Rensing S.A."/>
        </authorList>
    </citation>
    <scope>NUCLEOTIDE SEQUENCE [LARGE SCALE GENOMIC DNA]</scope>
    <source>
        <strain evidence="2 3">S276</strain>
    </source>
</reference>
<dbReference type="PANTHER" id="PTHR47679">
    <property type="entry name" value="PROTEIN TORNADO 1"/>
    <property type="match status" value="1"/>
</dbReference>
<dbReference type="EMBL" id="BFEA01000620">
    <property type="protein sequence ID" value="GBG87569.1"/>
    <property type="molecule type" value="Genomic_DNA"/>
</dbReference>
<dbReference type="SUPFAM" id="SSF52540">
    <property type="entry name" value="P-loop containing nucleoside triphosphate hydrolases"/>
    <property type="match status" value="1"/>
</dbReference>
<proteinExistence type="predicted"/>
<dbReference type="SUPFAM" id="SSF52047">
    <property type="entry name" value="RNI-like"/>
    <property type="match status" value="1"/>
</dbReference>
<dbReference type="STRING" id="69332.A0A388LZD5"/>
<dbReference type="Gramene" id="GBG87569">
    <property type="protein sequence ID" value="GBG87569"/>
    <property type="gene ID" value="CBR_g45627"/>
</dbReference>
<accession>A0A388LZD5</accession>
<evidence type="ECO:0000313" key="2">
    <source>
        <dbReference type="EMBL" id="GBG87569.1"/>
    </source>
</evidence>
<comment type="caution">
    <text evidence="2">The sequence shown here is derived from an EMBL/GenBank/DDBJ whole genome shotgun (WGS) entry which is preliminary data.</text>
</comment>
<dbReference type="Proteomes" id="UP000265515">
    <property type="component" value="Unassembled WGS sequence"/>
</dbReference>
<dbReference type="Gene3D" id="3.40.50.300">
    <property type="entry name" value="P-loop containing nucleotide triphosphate hydrolases"/>
    <property type="match status" value="1"/>
</dbReference>
<name>A0A388LZD5_CHABU</name>
<feature type="region of interest" description="Disordered" evidence="1">
    <location>
        <begin position="1"/>
        <end position="30"/>
    </location>
</feature>
<evidence type="ECO:0000313" key="3">
    <source>
        <dbReference type="Proteomes" id="UP000265515"/>
    </source>
</evidence>
<organism evidence="2 3">
    <name type="scientific">Chara braunii</name>
    <name type="common">Braun's stonewort</name>
    <dbReference type="NCBI Taxonomy" id="69332"/>
    <lineage>
        <taxon>Eukaryota</taxon>
        <taxon>Viridiplantae</taxon>
        <taxon>Streptophyta</taxon>
        <taxon>Charophyceae</taxon>
        <taxon>Charales</taxon>
        <taxon>Characeae</taxon>
        <taxon>Chara</taxon>
    </lineage>
</organism>
<dbReference type="OrthoDB" id="537968at2759"/>
<keyword evidence="3" id="KW-1185">Reference proteome</keyword>
<dbReference type="InterPro" id="IPR032675">
    <property type="entry name" value="LRR_dom_sf"/>
</dbReference>
<gene>
    <name evidence="2" type="ORF">CBR_g45627</name>
</gene>
<evidence type="ECO:0000256" key="1">
    <source>
        <dbReference type="SAM" id="MobiDB-lite"/>
    </source>
</evidence>
<feature type="compositionally biased region" description="Basic and acidic residues" evidence="1">
    <location>
        <begin position="1"/>
        <end position="15"/>
    </location>
</feature>
<dbReference type="OMA" id="INDSHAW"/>
<dbReference type="Gene3D" id="3.80.10.10">
    <property type="entry name" value="Ribonuclease Inhibitor"/>
    <property type="match status" value="1"/>
</dbReference>
<protein>
    <submittedName>
        <fullName evidence="2">Uncharacterized protein</fullName>
    </submittedName>
</protein>
<sequence length="1447" mass="163489">MKLEEDKKKQEKEVGEGEEEEDGALERKKGREETIIPNRMEFLLRRPVNVQAIKFTLLSDGYGYGSVKWTPVFFLSMWESMRRGETPTMEKLRDQWPSVLDCFLDKLTLSTFRKRYLPRGRKIINTVTVQPASVKYCDDSVAEWDISVLQWVKEWAGICMFSLGKILTLHAARLVHVKCIRFLRMQTIFQEHFLVQLCDFLKETTCQVKLIEFSECDFRDSPRAGCLLGDMLANNHSLKHFLFVFCEMDSDGKSELVGGMTKSKSLQECELLGTTLRLPALTSLVDGLAFLSAIKGMEETADYTNGVPSLQNPCQTGELGIHQMEVTEGKMMAFRSDVNAVQDKLRHGHLGLQKLTLSLPPSMTMYHHSFDKEARKVLATLVRLLRKNDSLKELHIKSPLCTDEIITILEGLKENTFLEHFDCLDQHRSLSLSQRARLVSILDHNVTLRSLGAFARGDAVIARKLRRNFWEQSVLKVTGSVEYTCGRHMRCFLAGDPHAGKTTLKNSIGKSKFESIVEKASRWMVGPQEGVGDGGNSRTRGIEMTHVAQKRRREETSIILWDLGGQEEYHGIHDLFMPTVGKNMAVPPFFVLVCNPVEEALSSSPVQWKSLQDMRMRLNYWLRFIAANSGPVRKPPVVLIFNPHYPLPSSGGFTSQAKALWEWASLKFQSVLDIQDKFFIIDARSRKDAKSVKDFLFTRANAILKECKVLQVMDSVLSNIVALAKETPLVSWDQFDGLCRSVAFPDRLRDDQLGRIGKVCESDLSRITSSYLKNLPQVVAQYLHDIGDAIWFEPMPFVVVKPQWFCSQVVGELIPSAFHESRVSSGIASLKLLESILSGTVPCGNSFVSVQDLVDLIVKMELGYKVLHNGEMSMMIPSCLPDRRNAEGIKWHIEQEDSAGENGYFGFRIECKDKERTMLTAGFFHHLQVRLHEKLKDCAEYTIEKDLTHITLKGSSSSGMEIFVEFSGMDDDWIDVMASSPSSKRDPARAWVEANILEEVHRLCDDEPVGLPGVELVMKVIRSDCVEKLVARQYRTDSQVVEEAKVLDAINLWGLDYVYNWPAVRQGGYCQALPEAECRGLDLIRPSVIKETLFRHGWELRRLAKDLELEHVLATDDRLEDQLADLDSSMCHPVTYRAASPQHEDDEIAEDADRPIAATSRRPLWSTYDFLTTRPFENDDRAQSQSSLQRMDGTMTDVESELRSLLQAQKRIYPKICEKVFTVLHPAAAGVEKQNVRQLPRLLYFTEREGNTGKIASWFGHPVGVRLLRLHLMCESRSQCHVVGGQPGMEVWVPEKERQALWVLLRPTVLLMTIFLITGCGSLASLHLLSQEITSLSRDWSSLIATQGAQAAGTAAAAALEAERAVEDFKVRLYSRGMKATFEDAPGDEELKMKEAVLWLEKIFAGGARMIGRKFHLSVVRYRDTGAVAWICDGCLAAAHNGVELVM</sequence>